<evidence type="ECO:0000256" key="1">
    <source>
        <dbReference type="SAM" id="SignalP"/>
    </source>
</evidence>
<reference evidence="2 3" key="1">
    <citation type="journal article" date="2020" name="Biotechnol. Biofuels">
        <title>New insights from the biogas microbiome by comprehensive genome-resolved metagenomics of nearly 1600 species originating from multiple anaerobic digesters.</title>
        <authorList>
            <person name="Campanaro S."/>
            <person name="Treu L."/>
            <person name="Rodriguez-R L.M."/>
            <person name="Kovalovszki A."/>
            <person name="Ziels R.M."/>
            <person name="Maus I."/>
            <person name="Zhu X."/>
            <person name="Kougias P.G."/>
            <person name="Basile A."/>
            <person name="Luo G."/>
            <person name="Schluter A."/>
            <person name="Konstantinidis K.T."/>
            <person name="Angelidaki I."/>
        </authorList>
    </citation>
    <scope>NUCLEOTIDE SEQUENCE [LARGE SCALE GENOMIC DNA]</scope>
    <source>
        <strain evidence="2">AS27yjCOA_65</strain>
    </source>
</reference>
<evidence type="ECO:0000313" key="2">
    <source>
        <dbReference type="EMBL" id="NMC63601.1"/>
    </source>
</evidence>
<protein>
    <submittedName>
        <fullName evidence="2">Uncharacterized protein</fullName>
    </submittedName>
</protein>
<gene>
    <name evidence="2" type="ORF">GYA55_10605</name>
</gene>
<dbReference type="EMBL" id="JAAZON010000480">
    <property type="protein sequence ID" value="NMC63601.1"/>
    <property type="molecule type" value="Genomic_DNA"/>
</dbReference>
<proteinExistence type="predicted"/>
<sequence>MKTILSSILFLVIIAPAFAENASKPEQDPYEQWLTTTPCAGKVVPIDAIENRGVLYKAENIHGGRGPTFLVKNNAEKTGKSVIEIRDARCQVIGSFGMFASDGPYGARYYTRSGGSGIDNVGLLNAASKVGSTNILIEGTNGKWIRVKNPMNREGSL</sequence>
<keyword evidence="1" id="KW-0732">Signal</keyword>
<name>A0A7X9FT06_9DELT</name>
<feature type="signal peptide" evidence="1">
    <location>
        <begin position="1"/>
        <end position="19"/>
    </location>
</feature>
<dbReference type="AlphaFoldDB" id="A0A7X9FT06"/>
<accession>A0A7X9FT06</accession>
<feature type="chain" id="PRO_5031282045" evidence="1">
    <location>
        <begin position="20"/>
        <end position="157"/>
    </location>
</feature>
<evidence type="ECO:0000313" key="3">
    <source>
        <dbReference type="Proteomes" id="UP000524246"/>
    </source>
</evidence>
<organism evidence="2 3">
    <name type="scientific">SAR324 cluster bacterium</name>
    <dbReference type="NCBI Taxonomy" id="2024889"/>
    <lineage>
        <taxon>Bacteria</taxon>
        <taxon>Deltaproteobacteria</taxon>
        <taxon>SAR324 cluster</taxon>
    </lineage>
</organism>
<comment type="caution">
    <text evidence="2">The sequence shown here is derived from an EMBL/GenBank/DDBJ whole genome shotgun (WGS) entry which is preliminary data.</text>
</comment>
<dbReference type="Proteomes" id="UP000524246">
    <property type="component" value="Unassembled WGS sequence"/>
</dbReference>